<dbReference type="InterPro" id="IPR058533">
    <property type="entry name" value="Cation_efflux_TM"/>
</dbReference>
<feature type="transmembrane region" description="Helical" evidence="6">
    <location>
        <begin position="145"/>
        <end position="169"/>
    </location>
</feature>
<dbReference type="GO" id="GO:0005886">
    <property type="term" value="C:plasma membrane"/>
    <property type="evidence" value="ECO:0007669"/>
    <property type="project" value="TreeGrafter"/>
</dbReference>
<dbReference type="SUPFAM" id="SSF160240">
    <property type="entry name" value="Cation efflux protein cytoplasmic domain-like"/>
    <property type="match status" value="1"/>
</dbReference>
<accession>A0A8J7YPW9</accession>
<reference evidence="9" key="1">
    <citation type="submission" date="2021-05" db="EMBL/GenBank/DDBJ databases">
        <title>Genomic insights into ecological role and evolution of a novel Thermoplasmata order Candidatus Sysuiplasmatales.</title>
        <authorList>
            <person name="Yuan Y."/>
        </authorList>
    </citation>
    <scope>NUCLEOTIDE SEQUENCE</scope>
    <source>
        <strain evidence="9">TUT19-bin139</strain>
    </source>
</reference>
<feature type="domain" description="Cation efflux protein cytoplasmic" evidence="8">
    <location>
        <begin position="206"/>
        <end position="282"/>
    </location>
</feature>
<dbReference type="Gene3D" id="3.30.70.1350">
    <property type="entry name" value="Cation efflux protein, cytoplasmic domain"/>
    <property type="match status" value="1"/>
</dbReference>
<dbReference type="SUPFAM" id="SSF161111">
    <property type="entry name" value="Cation efflux protein transmembrane domain-like"/>
    <property type="match status" value="1"/>
</dbReference>
<feature type="domain" description="Cation efflux protein transmembrane" evidence="7">
    <location>
        <begin position="8"/>
        <end position="197"/>
    </location>
</feature>
<keyword evidence="2" id="KW-0813">Transport</keyword>
<sequence length="291" mass="31039">MEKEKASKLSVVSNSLLSALKIAIGLLTGSVAVLSDGIHSFTDVAASVSTALSVRTASRPADYVHRFGHGKFENVSGVFESVLLLVTGAIILAESLQRFTTGDRITDVGVAVITMVVSAAADFAISVPVRGAAKRADSAALRVDYVHLATDGVSSLGVIVALLLVYVTGSTLFDIGVALIIAGIMFISGIRLMLESGGPLVDRKISDEDEDIIRKVINEHSGICGYHSLRTRKSGNVCFVDFHLTFRPDVTLYEAHRVTDEIEEELRKYLPNCSTLVHLEPEGAGCTDAHV</sequence>
<name>A0A8J7YPW9_9ARCH</name>
<keyword evidence="4 6" id="KW-1133">Transmembrane helix</keyword>
<dbReference type="EMBL" id="JAHEAC010000091">
    <property type="protein sequence ID" value="MBX8644720.1"/>
    <property type="molecule type" value="Genomic_DNA"/>
</dbReference>
<evidence type="ECO:0000256" key="3">
    <source>
        <dbReference type="ARBA" id="ARBA00022692"/>
    </source>
</evidence>
<comment type="caution">
    <text evidence="9">The sequence shown here is derived from an EMBL/GenBank/DDBJ whole genome shotgun (WGS) entry which is preliminary data.</text>
</comment>
<evidence type="ECO:0000256" key="5">
    <source>
        <dbReference type="ARBA" id="ARBA00023136"/>
    </source>
</evidence>
<feature type="transmembrane region" description="Helical" evidence="6">
    <location>
        <begin position="75"/>
        <end position="93"/>
    </location>
</feature>
<dbReference type="PANTHER" id="PTHR43840">
    <property type="entry name" value="MITOCHONDRIAL METAL TRANSPORTER 1-RELATED"/>
    <property type="match status" value="1"/>
</dbReference>
<dbReference type="InterPro" id="IPR027469">
    <property type="entry name" value="Cation_efflux_TMD_sf"/>
</dbReference>
<proteinExistence type="predicted"/>
<keyword evidence="5 6" id="KW-0472">Membrane</keyword>
<dbReference type="PANTHER" id="PTHR43840:SF15">
    <property type="entry name" value="MITOCHONDRIAL METAL TRANSPORTER 1-RELATED"/>
    <property type="match status" value="1"/>
</dbReference>
<gene>
    <name evidence="9" type="ORF">KIY12_08375</name>
</gene>
<evidence type="ECO:0000259" key="8">
    <source>
        <dbReference type="Pfam" id="PF16916"/>
    </source>
</evidence>
<keyword evidence="3 6" id="KW-0812">Transmembrane</keyword>
<evidence type="ECO:0000256" key="1">
    <source>
        <dbReference type="ARBA" id="ARBA00004141"/>
    </source>
</evidence>
<dbReference type="Pfam" id="PF01545">
    <property type="entry name" value="Cation_efflux"/>
    <property type="match status" value="1"/>
</dbReference>
<evidence type="ECO:0000313" key="9">
    <source>
        <dbReference type="EMBL" id="MBX8644720.1"/>
    </source>
</evidence>
<dbReference type="NCBIfam" id="TIGR01297">
    <property type="entry name" value="CDF"/>
    <property type="match status" value="1"/>
</dbReference>
<dbReference type="InterPro" id="IPR027470">
    <property type="entry name" value="Cation_efflux_CTD"/>
</dbReference>
<evidence type="ECO:0000259" key="7">
    <source>
        <dbReference type="Pfam" id="PF01545"/>
    </source>
</evidence>
<comment type="subcellular location">
    <subcellularLocation>
        <location evidence="1">Membrane</location>
        <topology evidence="1">Multi-pass membrane protein</topology>
    </subcellularLocation>
</comment>
<evidence type="ECO:0000256" key="6">
    <source>
        <dbReference type="SAM" id="Phobius"/>
    </source>
</evidence>
<dbReference type="GO" id="GO:0015341">
    <property type="term" value="F:zinc efflux antiporter activity"/>
    <property type="evidence" value="ECO:0007669"/>
    <property type="project" value="TreeGrafter"/>
</dbReference>
<evidence type="ECO:0000313" key="10">
    <source>
        <dbReference type="Proteomes" id="UP000750197"/>
    </source>
</evidence>
<dbReference type="GO" id="GO:0015093">
    <property type="term" value="F:ferrous iron transmembrane transporter activity"/>
    <property type="evidence" value="ECO:0007669"/>
    <property type="project" value="TreeGrafter"/>
</dbReference>
<feature type="transmembrane region" description="Helical" evidence="6">
    <location>
        <begin position="105"/>
        <end position="125"/>
    </location>
</feature>
<evidence type="ECO:0000256" key="4">
    <source>
        <dbReference type="ARBA" id="ARBA00022989"/>
    </source>
</evidence>
<evidence type="ECO:0000256" key="2">
    <source>
        <dbReference type="ARBA" id="ARBA00022448"/>
    </source>
</evidence>
<organism evidence="9 10">
    <name type="scientific">Candidatus Sysuiplasma superficiale</name>
    <dbReference type="NCBI Taxonomy" id="2823368"/>
    <lineage>
        <taxon>Archaea</taxon>
        <taxon>Methanobacteriati</taxon>
        <taxon>Thermoplasmatota</taxon>
        <taxon>Thermoplasmata</taxon>
        <taxon>Candidatus Sysuiplasmatales</taxon>
        <taxon>Candidatus Sysuiplasmataceae</taxon>
        <taxon>Candidatus Sysuiplasma</taxon>
    </lineage>
</organism>
<dbReference type="GO" id="GO:0006882">
    <property type="term" value="P:intracellular zinc ion homeostasis"/>
    <property type="evidence" value="ECO:0007669"/>
    <property type="project" value="TreeGrafter"/>
</dbReference>
<feature type="transmembrane region" description="Helical" evidence="6">
    <location>
        <begin position="175"/>
        <end position="194"/>
    </location>
</feature>
<dbReference type="Pfam" id="PF16916">
    <property type="entry name" value="ZT_dimer"/>
    <property type="match status" value="1"/>
</dbReference>
<protein>
    <submittedName>
        <fullName evidence="9">Cation diffusion facilitator family transporter</fullName>
    </submittedName>
</protein>
<dbReference type="InterPro" id="IPR036837">
    <property type="entry name" value="Cation_efflux_CTD_sf"/>
</dbReference>
<dbReference type="InterPro" id="IPR002524">
    <property type="entry name" value="Cation_efflux"/>
</dbReference>
<dbReference type="AlphaFoldDB" id="A0A8J7YPW9"/>
<dbReference type="Proteomes" id="UP000750197">
    <property type="component" value="Unassembled WGS sequence"/>
</dbReference>
<dbReference type="Gene3D" id="1.20.1510.10">
    <property type="entry name" value="Cation efflux protein transmembrane domain"/>
    <property type="match status" value="1"/>
</dbReference>
<dbReference type="InterPro" id="IPR050291">
    <property type="entry name" value="CDF_Transporter"/>
</dbReference>
<dbReference type="GO" id="GO:0015086">
    <property type="term" value="F:cadmium ion transmembrane transporter activity"/>
    <property type="evidence" value="ECO:0007669"/>
    <property type="project" value="TreeGrafter"/>
</dbReference>